<dbReference type="EMBL" id="CP015163">
    <property type="protein sequence ID" value="AXB47882.1"/>
    <property type="molecule type" value="Genomic_DNA"/>
</dbReference>
<dbReference type="InterPro" id="IPR011048">
    <property type="entry name" value="Haem_d1_sf"/>
</dbReference>
<name>A0A344LIK8_9PSEU</name>
<proteinExistence type="predicted"/>
<dbReference type="SUPFAM" id="SSF51004">
    <property type="entry name" value="C-terminal (heme d1) domain of cytochrome cd1-nitrite reductase"/>
    <property type="match status" value="1"/>
</dbReference>
<accession>A0A344LIK8</accession>
<keyword evidence="2" id="KW-1185">Reference proteome</keyword>
<organism evidence="1 2">
    <name type="scientific">Amycolatopsis albispora</name>
    <dbReference type="NCBI Taxonomy" id="1804986"/>
    <lineage>
        <taxon>Bacteria</taxon>
        <taxon>Bacillati</taxon>
        <taxon>Actinomycetota</taxon>
        <taxon>Actinomycetes</taxon>
        <taxon>Pseudonocardiales</taxon>
        <taxon>Pseudonocardiaceae</taxon>
        <taxon>Amycolatopsis</taxon>
    </lineage>
</organism>
<evidence type="ECO:0000313" key="1">
    <source>
        <dbReference type="EMBL" id="AXB47882.1"/>
    </source>
</evidence>
<dbReference type="RefSeq" id="WP_113696946.1">
    <property type="nucleotide sequence ID" value="NZ_CP015163.1"/>
</dbReference>
<reference evidence="1 2" key="1">
    <citation type="submission" date="2016-04" db="EMBL/GenBank/DDBJ databases">
        <title>Complete genome sequence and analysis of deep-sea sediment isolate, Amycolatopsis sp. WP1.</title>
        <authorList>
            <person name="Wang H."/>
            <person name="Chen S."/>
            <person name="Wu Q."/>
        </authorList>
    </citation>
    <scope>NUCLEOTIDE SEQUENCE [LARGE SCALE GENOMIC DNA]</scope>
    <source>
        <strain evidence="1 2">WP1</strain>
    </source>
</reference>
<dbReference type="Proteomes" id="UP000250434">
    <property type="component" value="Chromosome"/>
</dbReference>
<dbReference type="OrthoDB" id="414967at2"/>
<dbReference type="Gene3D" id="1.25.40.10">
    <property type="entry name" value="Tetratricopeptide repeat domain"/>
    <property type="match status" value="1"/>
</dbReference>
<gene>
    <name evidence="1" type="ORF">A4R43_40040</name>
</gene>
<evidence type="ECO:0000313" key="2">
    <source>
        <dbReference type="Proteomes" id="UP000250434"/>
    </source>
</evidence>
<dbReference type="InterPro" id="IPR011990">
    <property type="entry name" value="TPR-like_helical_dom_sf"/>
</dbReference>
<sequence>MNEIRARGRRAKELARAGRIEELRDLVAAGDEQAAWHLAHCLMRSGQLDELRERMTAGDGSARWAYVKHLTRKRRMAEAIEVLRPLADAGSLPARQRLARLLAGHGRYAEAVAQLRQVPARSVDLRRVGRWLWGCGLADHAGVRPDYLDRLRQEGAKLELSWIVLLWWRSRTADAVALLADVGPSDWLHERLVEESRGWWLADLRAVAIDLLATSAYRRTRAILLLQQKRRDEAIAELRALAAEGDRGAESELTAVLTAEQPWRELNVAPLQVHGLAFSQDGGWLTVWGHGPGSRAVAVRWDVASGTVEELPLPSGAEHYRGTAVAPEAGLRATSDPVDGTVRLWRLDDVRESS</sequence>
<protein>
    <submittedName>
        <fullName evidence="1">Uncharacterized protein</fullName>
    </submittedName>
</protein>
<dbReference type="AlphaFoldDB" id="A0A344LIK8"/>
<dbReference type="KEGG" id="aab:A4R43_40040"/>